<feature type="region of interest" description="Disordered" evidence="1">
    <location>
        <begin position="634"/>
        <end position="683"/>
    </location>
</feature>
<feature type="region of interest" description="Disordered" evidence="1">
    <location>
        <begin position="802"/>
        <end position="823"/>
    </location>
</feature>
<protein>
    <submittedName>
        <fullName evidence="2">Uncharacterized protein</fullName>
    </submittedName>
</protein>
<name>A0A7S3VJ02_DUNTE</name>
<feature type="compositionally biased region" description="Acidic residues" evidence="1">
    <location>
        <begin position="641"/>
        <end position="650"/>
    </location>
</feature>
<evidence type="ECO:0000256" key="1">
    <source>
        <dbReference type="SAM" id="MobiDB-lite"/>
    </source>
</evidence>
<feature type="compositionally biased region" description="Low complexity" evidence="1">
    <location>
        <begin position="809"/>
        <end position="823"/>
    </location>
</feature>
<dbReference type="AlphaFoldDB" id="A0A7S3VJ02"/>
<reference evidence="2" key="1">
    <citation type="submission" date="2021-01" db="EMBL/GenBank/DDBJ databases">
        <authorList>
            <person name="Corre E."/>
            <person name="Pelletier E."/>
            <person name="Niang G."/>
            <person name="Scheremetjew M."/>
            <person name="Finn R."/>
            <person name="Kale V."/>
            <person name="Holt S."/>
            <person name="Cochrane G."/>
            <person name="Meng A."/>
            <person name="Brown T."/>
            <person name="Cohen L."/>
        </authorList>
    </citation>
    <scope>NUCLEOTIDE SEQUENCE</scope>
    <source>
        <strain evidence="2">CCMP1320</strain>
    </source>
</reference>
<proteinExistence type="predicted"/>
<dbReference type="EMBL" id="HBIP01007226">
    <property type="protein sequence ID" value="CAE0488737.1"/>
    <property type="molecule type" value="Transcribed_RNA"/>
</dbReference>
<sequence length="1097" mass="119227">MVHDTQRVMKSVASSRMGEFVVELHSRSVLEGNMLFMACMHDPQNPKKVLLDCPSASWLGVGTAVQSEISLAEFAGLASRYWQDVLKDMNKSVLDVCERVLKRLRPTVAGLSHVLKHESWGSNMYSPSSVVLEALVASLLALRDVQHTMKLSDNGVGAKRRQKEIDDHTDELFRCLATPGLVQAMPSMRSLVMERKREPVIKALLVYVTQLLASDCPRPQSLVQRLGPKVNAVHVCMSYEALSRLQLMQDLLPADEFGGAVRSKLQRLNVPPRGTDPKWPWEFQLLSMAELSQAMRGLNIPEITPTQSLSSSTRANSLALRAIASLVNGNLLVHILGPGNKDMAQFKQQFVSPFTLLAVLERNVVVALANTSDLHSLVLPLSLVLNYLTQSGPKTQLTALLRSPGPSARALLQEDLCQIGQALRFMCQPRILGKWITDTIPTANQDKQLHTSLHSALLTRMLQLLMALVINRRDMLFKANRMTVPLEKTSLEEHLRKAAECVASSRDSPMPARMAATMTKIMHGSIPPTPGPQLGTAYKSVTRSLKDELVVLKRPTSKLAFGWTKSLRSCVVERHTPTGAAAQGPQHSTAAIEVQQGWRQAGKRAPAKQQQQQAAALGHISFSVEELLPAAQTETTANGAEDGDSSDDEDKPQTAEDQAAEDPQDQEEEHEVPPEDTSKSGAVLDSRDQDLKDALGPVCSNPLIHVGLRSWMLLWRYHTAMYELSLLQRLQADAWKLFKEVCWARFGSLRPCIAARHVCRRAAAAGMSRVAAGVMSGAGVGSGNPSPVGRASSGHAAAGGVNGTASNLSKGSTSGAGGPASSNSDAEAMWMATRFICAFIDRACPLKEWAYGASMRLKEIQQQLLGDQAYGLVKVMRQHAATGNSAAEEDSEDDEEDLVHEMVGPLKDQVDEIVQALHPFIEGNAWVDVQKRMDFAQLQQDLIAPLTSCKCQCEAPPLSLLLSTGKMEHGVSCGASSTMGPTGAAIPQLRSAEYHLRAGGPAYESAALQNCHEDAVDASGMADANTRSTLPDQRAAGLGMMSQLPDEAGSDMATQASVQTFSETLLATEDLVWKVQQQTAEALPIRGHDGRHRWQNE</sequence>
<organism evidence="2">
    <name type="scientific">Dunaliella tertiolecta</name>
    <name type="common">Green alga</name>
    <dbReference type="NCBI Taxonomy" id="3047"/>
    <lineage>
        <taxon>Eukaryota</taxon>
        <taxon>Viridiplantae</taxon>
        <taxon>Chlorophyta</taxon>
        <taxon>core chlorophytes</taxon>
        <taxon>Chlorophyceae</taxon>
        <taxon>CS clade</taxon>
        <taxon>Chlamydomonadales</taxon>
        <taxon>Dunaliellaceae</taxon>
        <taxon>Dunaliella</taxon>
    </lineage>
</organism>
<gene>
    <name evidence="2" type="ORF">DTER00134_LOCUS3807</name>
</gene>
<evidence type="ECO:0000313" key="2">
    <source>
        <dbReference type="EMBL" id="CAE0488737.1"/>
    </source>
</evidence>
<feature type="compositionally biased region" description="Acidic residues" evidence="1">
    <location>
        <begin position="658"/>
        <end position="670"/>
    </location>
</feature>
<feature type="compositionally biased region" description="Low complexity" evidence="1">
    <location>
        <begin position="607"/>
        <end position="616"/>
    </location>
</feature>
<accession>A0A7S3VJ02</accession>
<feature type="region of interest" description="Disordered" evidence="1">
    <location>
        <begin position="596"/>
        <end position="616"/>
    </location>
</feature>